<proteinExistence type="predicted"/>
<evidence type="ECO:0000313" key="2">
    <source>
        <dbReference type="Proteomes" id="UP000634136"/>
    </source>
</evidence>
<reference evidence="1" key="1">
    <citation type="submission" date="2020-09" db="EMBL/GenBank/DDBJ databases">
        <title>Genome-Enabled Discovery of Anthraquinone Biosynthesis in Senna tora.</title>
        <authorList>
            <person name="Kang S.-H."/>
            <person name="Pandey R.P."/>
            <person name="Lee C.-M."/>
            <person name="Sim J.-S."/>
            <person name="Jeong J.-T."/>
            <person name="Choi B.-S."/>
            <person name="Jung M."/>
            <person name="Ginzburg D."/>
            <person name="Zhao K."/>
            <person name="Won S.Y."/>
            <person name="Oh T.-J."/>
            <person name="Yu Y."/>
            <person name="Kim N.-H."/>
            <person name="Lee O.R."/>
            <person name="Lee T.-H."/>
            <person name="Bashyal P."/>
            <person name="Kim T.-S."/>
            <person name="Lee W.-H."/>
            <person name="Kawkins C."/>
            <person name="Kim C.-K."/>
            <person name="Kim J.S."/>
            <person name="Ahn B.O."/>
            <person name="Rhee S.Y."/>
            <person name="Sohng J.K."/>
        </authorList>
    </citation>
    <scope>NUCLEOTIDE SEQUENCE</scope>
    <source>
        <tissue evidence="1">Leaf</tissue>
    </source>
</reference>
<keyword evidence="2" id="KW-1185">Reference proteome</keyword>
<accession>A0A834THE4</accession>
<dbReference type="AlphaFoldDB" id="A0A834THE4"/>
<sequence>MDYGAIRGQHRNALLILEEVFRIHRTLNLHQPLKITIKVLQPINFTFFVAILTKSVNPNIKISVIQERTPRILRRKWRHKTVQPSRLCCEILVRFASWVHPIHGVLDFEWISCSVRKQRCIGWDFVHLSAVKVEGKSCFPQFNHLLPNSLQPFLGESGSARSRISSSKTTPRLSSYRAKLLVLYLKDNSPTIARTQSMSFHCNSLCLTQAEEIVSPIASRARRLYLEKASPPTPLSFSYLSSLSSSQAITIAS</sequence>
<dbReference type="EMBL" id="JAAIUW010000008">
    <property type="protein sequence ID" value="KAF7820960.1"/>
    <property type="molecule type" value="Genomic_DNA"/>
</dbReference>
<protein>
    <submittedName>
        <fullName evidence="1">Uncharacterized protein</fullName>
    </submittedName>
</protein>
<evidence type="ECO:0000313" key="1">
    <source>
        <dbReference type="EMBL" id="KAF7820960.1"/>
    </source>
</evidence>
<gene>
    <name evidence="1" type="ORF">G2W53_026415</name>
</gene>
<comment type="caution">
    <text evidence="1">The sequence shown here is derived from an EMBL/GenBank/DDBJ whole genome shotgun (WGS) entry which is preliminary data.</text>
</comment>
<organism evidence="1 2">
    <name type="scientific">Senna tora</name>
    <dbReference type="NCBI Taxonomy" id="362788"/>
    <lineage>
        <taxon>Eukaryota</taxon>
        <taxon>Viridiplantae</taxon>
        <taxon>Streptophyta</taxon>
        <taxon>Embryophyta</taxon>
        <taxon>Tracheophyta</taxon>
        <taxon>Spermatophyta</taxon>
        <taxon>Magnoliopsida</taxon>
        <taxon>eudicotyledons</taxon>
        <taxon>Gunneridae</taxon>
        <taxon>Pentapetalae</taxon>
        <taxon>rosids</taxon>
        <taxon>fabids</taxon>
        <taxon>Fabales</taxon>
        <taxon>Fabaceae</taxon>
        <taxon>Caesalpinioideae</taxon>
        <taxon>Cassia clade</taxon>
        <taxon>Senna</taxon>
    </lineage>
</organism>
<name>A0A834THE4_9FABA</name>
<dbReference type="Proteomes" id="UP000634136">
    <property type="component" value="Unassembled WGS sequence"/>
</dbReference>